<dbReference type="Gene3D" id="3.30.390.80">
    <property type="entry name" value="DNA repair protein Rad52/59/22"/>
    <property type="match status" value="1"/>
</dbReference>
<dbReference type="GO" id="GO:0005634">
    <property type="term" value="C:nucleus"/>
    <property type="evidence" value="ECO:0007669"/>
    <property type="project" value="TreeGrafter"/>
</dbReference>
<dbReference type="GO" id="GO:0006312">
    <property type="term" value="P:mitotic recombination"/>
    <property type="evidence" value="ECO:0007669"/>
    <property type="project" value="TreeGrafter"/>
</dbReference>
<accession>A0AAD9D9S1</accession>
<dbReference type="Proteomes" id="UP001224775">
    <property type="component" value="Unassembled WGS sequence"/>
</dbReference>
<feature type="region of interest" description="Disordered" evidence="5">
    <location>
        <begin position="382"/>
        <end position="420"/>
    </location>
</feature>
<dbReference type="AlphaFoldDB" id="A0AAD9D9S1"/>
<evidence type="ECO:0000256" key="1">
    <source>
        <dbReference type="ARBA" id="ARBA00006638"/>
    </source>
</evidence>
<dbReference type="PANTHER" id="PTHR12132">
    <property type="entry name" value="DNA REPAIR AND RECOMBINATION PROTEIN RAD52, RAD59"/>
    <property type="match status" value="1"/>
</dbReference>
<comment type="caution">
    <text evidence="6">The sequence shown here is derived from an EMBL/GenBank/DDBJ whole genome shotgun (WGS) entry which is preliminary data.</text>
</comment>
<evidence type="ECO:0000313" key="7">
    <source>
        <dbReference type="Proteomes" id="UP001224775"/>
    </source>
</evidence>
<feature type="region of interest" description="Disordered" evidence="5">
    <location>
        <begin position="318"/>
        <end position="356"/>
    </location>
</feature>
<evidence type="ECO:0000313" key="6">
    <source>
        <dbReference type="EMBL" id="KAK1739451.1"/>
    </source>
</evidence>
<keyword evidence="3" id="KW-0233">DNA recombination</keyword>
<sequence>MSDGSNQKDFIENADGSLLLDHKGQPISVDKFLSTKPLRKEVSTRQGPGGMKLSYMGGDVITKTLNEAFGYDGWSLEVKDKTQLDPMKDDKGRYIVAFTATVRITHLRTGAFREDCGAGDAIDRSLASASGNALKGAVTDAMKRAARHFGEKLGNSLYHDDFSVNKAPNTLKDACDMLDLERAKGRFGFDKDRKKMIPAQQQQQQQSTAVTSSVAVAATTTTTSQTAVKGGGGLQHSHNNNYTKPPPPLYVGGCVAQTQQQTPRTVQSTVSNQPKTKNSNASKPYVTPHHGMMNSNRTPGNGIAPSRPATAIAATSKVNENANPQTTKLLPPPKTGGLNLPKRPGTSRGVGNNNSLGGDEVMKAFYGSSSDVAATTAAPSMFERGGGMSQALMTSQQSLKRKSDGADGNPNPMKNPYTQS</sequence>
<name>A0AAD9D9S1_9STRA</name>
<evidence type="ECO:0000256" key="5">
    <source>
        <dbReference type="SAM" id="MobiDB-lite"/>
    </source>
</evidence>
<keyword evidence="4" id="KW-0234">DNA repair</keyword>
<proteinExistence type="inferred from homology"/>
<dbReference type="EMBL" id="JATAAI010000018">
    <property type="protein sequence ID" value="KAK1739451.1"/>
    <property type="molecule type" value="Genomic_DNA"/>
</dbReference>
<reference evidence="6" key="1">
    <citation type="submission" date="2023-06" db="EMBL/GenBank/DDBJ databases">
        <title>Survivors Of The Sea: Transcriptome response of Skeletonema marinoi to long-term dormancy.</title>
        <authorList>
            <person name="Pinder M.I.M."/>
            <person name="Kourtchenko O."/>
            <person name="Robertson E.K."/>
            <person name="Larsson T."/>
            <person name="Maumus F."/>
            <person name="Osuna-Cruz C.M."/>
            <person name="Vancaester E."/>
            <person name="Stenow R."/>
            <person name="Vandepoele K."/>
            <person name="Ploug H."/>
            <person name="Bruchert V."/>
            <person name="Godhe A."/>
            <person name="Topel M."/>
        </authorList>
    </citation>
    <scope>NUCLEOTIDE SEQUENCE</scope>
    <source>
        <strain evidence="6">R05AC</strain>
    </source>
</reference>
<comment type="similarity">
    <text evidence="1">Belongs to the RAD52 family.</text>
</comment>
<dbReference type="SUPFAM" id="SSF54768">
    <property type="entry name" value="dsRNA-binding domain-like"/>
    <property type="match status" value="1"/>
</dbReference>
<dbReference type="Pfam" id="PF04098">
    <property type="entry name" value="Rad52_Rad22"/>
    <property type="match status" value="1"/>
</dbReference>
<dbReference type="PANTHER" id="PTHR12132:SF1">
    <property type="entry name" value="DNA REPAIR PROTEIN RAD52 HOMOLOG"/>
    <property type="match status" value="1"/>
</dbReference>
<evidence type="ECO:0000256" key="3">
    <source>
        <dbReference type="ARBA" id="ARBA00023172"/>
    </source>
</evidence>
<dbReference type="InterPro" id="IPR042525">
    <property type="entry name" value="Rad52_Rad59_Rad22_sf"/>
</dbReference>
<dbReference type="InterPro" id="IPR041247">
    <property type="entry name" value="Rad52_fam"/>
</dbReference>
<dbReference type="GO" id="GO:0045002">
    <property type="term" value="P:double-strand break repair via single-strand annealing"/>
    <property type="evidence" value="ECO:0007669"/>
    <property type="project" value="TreeGrafter"/>
</dbReference>
<gene>
    <name evidence="6" type="ORF">QTG54_009994</name>
</gene>
<feature type="region of interest" description="Disordered" evidence="5">
    <location>
        <begin position="225"/>
        <end position="294"/>
    </location>
</feature>
<dbReference type="GO" id="GO:0000724">
    <property type="term" value="P:double-strand break repair via homologous recombination"/>
    <property type="evidence" value="ECO:0007669"/>
    <property type="project" value="TreeGrafter"/>
</dbReference>
<keyword evidence="2" id="KW-0227">DNA damage</keyword>
<feature type="compositionally biased region" description="Polar residues" evidence="5">
    <location>
        <begin position="256"/>
        <end position="282"/>
    </location>
</feature>
<evidence type="ECO:0000256" key="2">
    <source>
        <dbReference type="ARBA" id="ARBA00022763"/>
    </source>
</evidence>
<organism evidence="6 7">
    <name type="scientific">Skeletonema marinoi</name>
    <dbReference type="NCBI Taxonomy" id="267567"/>
    <lineage>
        <taxon>Eukaryota</taxon>
        <taxon>Sar</taxon>
        <taxon>Stramenopiles</taxon>
        <taxon>Ochrophyta</taxon>
        <taxon>Bacillariophyta</taxon>
        <taxon>Coscinodiscophyceae</taxon>
        <taxon>Thalassiosirophycidae</taxon>
        <taxon>Thalassiosirales</taxon>
        <taxon>Skeletonemataceae</taxon>
        <taxon>Skeletonema</taxon>
        <taxon>Skeletonema marinoi-dohrnii complex</taxon>
    </lineage>
</organism>
<protein>
    <submittedName>
        <fullName evidence="6">RAD52 family DNA repair protein</fullName>
    </submittedName>
</protein>
<evidence type="ECO:0000256" key="4">
    <source>
        <dbReference type="ARBA" id="ARBA00023204"/>
    </source>
</evidence>
<dbReference type="InterPro" id="IPR007232">
    <property type="entry name" value="Rad52_Rad59_Rad22"/>
</dbReference>
<keyword evidence="7" id="KW-1185">Reference proteome</keyword>